<sequence>MTELKILVCGDVEGHFRTLFTKIGILQKKKKGPFEYLLCVGNFFGSNNDEWTEVQSGKIAVPLTTYILGPNKREHLEFYPDDSSELAPNLIYLGKKRGLLTGSSGLKIAYLSGFEQKKSQKFSFSEKDITELLARVPSGAVDILLTSQWPREVTKYAKSVDDFDSTNIGSSLIAFLAKVLKPRYHFSGISGVYYERLPYRNHQVLQEMPIHPTRFIGLAPVNNDKNLKWLYAFSMNLFDSSSLEEWKNITFPVTECPYGAEECTHQKRKNTEIEGRHKKQQNLNVSQESCWFCFTNPDIEKQLLLSIGYYSYITLAKGGLVKDHLLIIPMEHVPASINLCESSAKEIQHYKDALVEYLHNQDQDVIFFERNLKVLICKFR</sequence>
<protein>
    <submittedName>
        <fullName evidence="2">CWF19-like protein 1</fullName>
    </submittedName>
</protein>
<evidence type="ECO:0000313" key="3">
    <source>
        <dbReference type="Proteomes" id="UP001054945"/>
    </source>
</evidence>
<organism evidence="2 3">
    <name type="scientific">Caerostris extrusa</name>
    <name type="common">Bark spider</name>
    <name type="synonym">Caerostris bankana</name>
    <dbReference type="NCBI Taxonomy" id="172846"/>
    <lineage>
        <taxon>Eukaryota</taxon>
        <taxon>Metazoa</taxon>
        <taxon>Ecdysozoa</taxon>
        <taxon>Arthropoda</taxon>
        <taxon>Chelicerata</taxon>
        <taxon>Arachnida</taxon>
        <taxon>Araneae</taxon>
        <taxon>Araneomorphae</taxon>
        <taxon>Entelegynae</taxon>
        <taxon>Araneoidea</taxon>
        <taxon>Araneidae</taxon>
        <taxon>Caerostris</taxon>
    </lineage>
</organism>
<dbReference type="EMBL" id="BPLR01002364">
    <property type="protein sequence ID" value="GIX73022.1"/>
    <property type="molecule type" value="Genomic_DNA"/>
</dbReference>
<dbReference type="InterPro" id="IPR006768">
    <property type="entry name" value="Cwf19-like_C_dom-1"/>
</dbReference>
<comment type="caution">
    <text evidence="2">The sequence shown here is derived from an EMBL/GenBank/DDBJ whole genome shotgun (WGS) entry which is preliminary data.</text>
</comment>
<evidence type="ECO:0000259" key="1">
    <source>
        <dbReference type="Pfam" id="PF04677"/>
    </source>
</evidence>
<name>A0AAV4ML76_CAEEX</name>
<feature type="domain" description="Cwf19-like C-terminal" evidence="1">
    <location>
        <begin position="278"/>
        <end position="371"/>
    </location>
</feature>
<dbReference type="InterPro" id="IPR040194">
    <property type="entry name" value="Cwf19-like"/>
</dbReference>
<accession>A0AAV4ML76</accession>
<dbReference type="CDD" id="cd07380">
    <property type="entry name" value="MPP_CWF19_N"/>
    <property type="match status" value="1"/>
</dbReference>
<keyword evidence="3" id="KW-1185">Reference proteome</keyword>
<proteinExistence type="predicted"/>
<dbReference type="GO" id="GO:0000398">
    <property type="term" value="P:mRNA splicing, via spliceosome"/>
    <property type="evidence" value="ECO:0007669"/>
    <property type="project" value="TreeGrafter"/>
</dbReference>
<evidence type="ECO:0000313" key="2">
    <source>
        <dbReference type="EMBL" id="GIX73022.1"/>
    </source>
</evidence>
<dbReference type="GO" id="GO:0061632">
    <property type="term" value="F:RNA lariat debranching enzyme activator activity"/>
    <property type="evidence" value="ECO:0007669"/>
    <property type="project" value="TreeGrafter"/>
</dbReference>
<reference evidence="2 3" key="1">
    <citation type="submission" date="2021-06" db="EMBL/GenBank/DDBJ databases">
        <title>Caerostris extrusa draft genome.</title>
        <authorList>
            <person name="Kono N."/>
            <person name="Arakawa K."/>
        </authorList>
    </citation>
    <scope>NUCLEOTIDE SEQUENCE [LARGE SCALE GENOMIC DNA]</scope>
</reference>
<dbReference type="AlphaFoldDB" id="A0AAV4ML76"/>
<dbReference type="PANTHER" id="PTHR12072">
    <property type="entry name" value="CWF19, CELL CYCLE CONTROL PROTEIN"/>
    <property type="match status" value="1"/>
</dbReference>
<dbReference type="Pfam" id="PF04677">
    <property type="entry name" value="CwfJ_C_1"/>
    <property type="match status" value="1"/>
</dbReference>
<dbReference type="GO" id="GO:0071014">
    <property type="term" value="C:post-mRNA release spliceosomal complex"/>
    <property type="evidence" value="ECO:0007669"/>
    <property type="project" value="TreeGrafter"/>
</dbReference>
<dbReference type="Proteomes" id="UP001054945">
    <property type="component" value="Unassembled WGS sequence"/>
</dbReference>
<dbReference type="PANTHER" id="PTHR12072:SF4">
    <property type="entry name" value="CWF19-LIKE PROTEIN 1"/>
    <property type="match status" value="1"/>
</dbReference>
<gene>
    <name evidence="2" type="primary">cwf19l1</name>
    <name evidence="2" type="ORF">CEXT_712951</name>
</gene>